<dbReference type="Gene3D" id="2.60.120.260">
    <property type="entry name" value="Galactose-binding domain-like"/>
    <property type="match status" value="2"/>
</dbReference>
<feature type="compositionally biased region" description="Low complexity" evidence="5">
    <location>
        <begin position="274"/>
        <end position="287"/>
    </location>
</feature>
<evidence type="ECO:0000313" key="8">
    <source>
        <dbReference type="Proteomes" id="UP000703269"/>
    </source>
</evidence>
<feature type="compositionally biased region" description="Polar residues" evidence="5">
    <location>
        <begin position="400"/>
        <end position="417"/>
    </location>
</feature>
<feature type="compositionally biased region" description="Pro residues" evidence="5">
    <location>
        <begin position="458"/>
        <end position="475"/>
    </location>
</feature>
<accession>A0A9P3GED6</accession>
<evidence type="ECO:0000256" key="5">
    <source>
        <dbReference type="SAM" id="MobiDB-lite"/>
    </source>
</evidence>
<proteinExistence type="predicted"/>
<comment type="caution">
    <text evidence="7">The sequence shown here is derived from an EMBL/GenBank/DDBJ whole genome shotgun (WGS) entry which is preliminary data.</text>
</comment>
<keyword evidence="3 6" id="KW-1133">Transmembrane helix</keyword>
<evidence type="ECO:0000256" key="6">
    <source>
        <dbReference type="SAM" id="Phobius"/>
    </source>
</evidence>
<feature type="region of interest" description="Disordered" evidence="5">
    <location>
        <begin position="387"/>
        <end position="516"/>
    </location>
</feature>
<dbReference type="PANTHER" id="PTHR15549:SF27">
    <property type="entry name" value="CHITIN-BINDING TYPE-1 DOMAIN-CONTAINING PROTEIN"/>
    <property type="match status" value="1"/>
</dbReference>
<dbReference type="EMBL" id="BPQB01000041">
    <property type="protein sequence ID" value="GJE94533.1"/>
    <property type="molecule type" value="Genomic_DNA"/>
</dbReference>
<dbReference type="OrthoDB" id="2757989at2759"/>
<feature type="region of interest" description="Disordered" evidence="5">
    <location>
        <begin position="274"/>
        <end position="313"/>
    </location>
</feature>
<dbReference type="GO" id="GO:0071944">
    <property type="term" value="C:cell periphery"/>
    <property type="evidence" value="ECO:0007669"/>
    <property type="project" value="UniProtKB-ARBA"/>
</dbReference>
<keyword evidence="2 6" id="KW-0812">Transmembrane</keyword>
<evidence type="ECO:0000256" key="2">
    <source>
        <dbReference type="ARBA" id="ARBA00022692"/>
    </source>
</evidence>
<dbReference type="Proteomes" id="UP000703269">
    <property type="component" value="Unassembled WGS sequence"/>
</dbReference>
<keyword evidence="8" id="KW-1185">Reference proteome</keyword>
<comment type="subcellular location">
    <subcellularLocation>
        <location evidence="1">Membrane</location>
        <topology evidence="1">Single-pass membrane protein</topology>
    </subcellularLocation>
</comment>
<dbReference type="PANTHER" id="PTHR15549">
    <property type="entry name" value="PAIRED IMMUNOGLOBULIN-LIKE TYPE 2 RECEPTOR"/>
    <property type="match status" value="1"/>
</dbReference>
<protein>
    <recommendedName>
        <fullName evidence="9">Transmembrane protein</fullName>
    </recommendedName>
</protein>
<dbReference type="InterPro" id="IPR051694">
    <property type="entry name" value="Immunoregulatory_rcpt-like"/>
</dbReference>
<dbReference type="AlphaFoldDB" id="A0A9P3GED6"/>
<feature type="compositionally biased region" description="Pro residues" evidence="5">
    <location>
        <begin position="492"/>
        <end position="510"/>
    </location>
</feature>
<feature type="compositionally biased region" description="Gly residues" evidence="5">
    <location>
        <begin position="288"/>
        <end position="299"/>
    </location>
</feature>
<evidence type="ECO:0000313" key="7">
    <source>
        <dbReference type="EMBL" id="GJE94533.1"/>
    </source>
</evidence>
<evidence type="ECO:0000256" key="4">
    <source>
        <dbReference type="ARBA" id="ARBA00023136"/>
    </source>
</evidence>
<evidence type="ECO:0008006" key="9">
    <source>
        <dbReference type="Google" id="ProtNLM"/>
    </source>
</evidence>
<feature type="transmembrane region" description="Helical" evidence="6">
    <location>
        <begin position="318"/>
        <end position="341"/>
    </location>
</feature>
<evidence type="ECO:0000256" key="1">
    <source>
        <dbReference type="ARBA" id="ARBA00004167"/>
    </source>
</evidence>
<keyword evidence="4 6" id="KW-0472">Membrane</keyword>
<reference evidence="7 8" key="1">
    <citation type="submission" date="2021-08" db="EMBL/GenBank/DDBJ databases">
        <title>Draft Genome Sequence of Phanerochaete sordida strain YK-624.</title>
        <authorList>
            <person name="Mori T."/>
            <person name="Dohra H."/>
            <person name="Suzuki T."/>
            <person name="Kawagishi H."/>
            <person name="Hirai H."/>
        </authorList>
    </citation>
    <scope>NUCLEOTIDE SEQUENCE [LARGE SCALE GENOMIC DNA]</scope>
    <source>
        <strain evidence="7 8">YK-624</strain>
    </source>
</reference>
<evidence type="ECO:0000256" key="3">
    <source>
        <dbReference type="ARBA" id="ARBA00022989"/>
    </source>
</evidence>
<dbReference type="GO" id="GO:0016020">
    <property type="term" value="C:membrane"/>
    <property type="evidence" value="ECO:0007669"/>
    <property type="project" value="UniProtKB-SubCell"/>
</dbReference>
<gene>
    <name evidence="7" type="ORF">PsYK624_107030</name>
</gene>
<name>A0A9P3GED6_9APHY</name>
<organism evidence="7 8">
    <name type="scientific">Phanerochaete sordida</name>
    <dbReference type="NCBI Taxonomy" id="48140"/>
    <lineage>
        <taxon>Eukaryota</taxon>
        <taxon>Fungi</taxon>
        <taxon>Dikarya</taxon>
        <taxon>Basidiomycota</taxon>
        <taxon>Agaricomycotina</taxon>
        <taxon>Agaricomycetes</taxon>
        <taxon>Polyporales</taxon>
        <taxon>Phanerochaetaceae</taxon>
        <taxon>Phanerochaete</taxon>
    </lineage>
</organism>
<feature type="compositionally biased region" description="Polar residues" evidence="5">
    <location>
        <begin position="477"/>
        <end position="486"/>
    </location>
</feature>
<sequence length="516" mass="54869">MPVYNVTIDDASPLIQYDQWWSDSSHSDSLWSDYADGTFHATEQYGATAKLSFNGSAIYLYGAKRPNHDVYAVTLDGNTQTANGYPGSTTANLFKQNLFSQIGLDPTTPHQIALTNQYSSSVPAYVDLDYAIITAGDGDQSTQRQDITWDDDMAQYSPGWDDSPNGFESGYYNNTMHRTNTANAYATLTFSGNAIAVYGVTSTNHGFFSVALDGAPPIKLNGTIPGDQSIRYQNLLYWAGGLSYGQHSVIITNVDTNGNWLDLDKFTISHWPQTSTGSSAAAAPTNSQGGGSSGSGGNNGKDKDQGSATTTHHSNTGAIVGGVVAAVAVAALLGLLAWWLLRRRARRGLDRIEHAPERKDGVLAENDAPLAHVDPFVPTRWAADERTPFSPGALAGGPHAQSSFGGSVTDFASTTAGRSERTEGSKYILPMSPNSANGYGWSTAPPVQPTPAVESTPAPLPVPAENPHQDFPPPNYEQATAAGSTSQRSRGPLPPVPPQQSSPPLPPEPQLLPRKS</sequence>